<dbReference type="SUPFAM" id="SSF56112">
    <property type="entry name" value="Protein kinase-like (PK-like)"/>
    <property type="match status" value="1"/>
</dbReference>
<feature type="region of interest" description="Disordered" evidence="10">
    <location>
        <begin position="497"/>
        <end position="616"/>
    </location>
</feature>
<evidence type="ECO:0000256" key="10">
    <source>
        <dbReference type="SAM" id="MobiDB-lite"/>
    </source>
</evidence>
<dbReference type="Proteomes" id="UP000789595">
    <property type="component" value="Unassembled WGS sequence"/>
</dbReference>
<evidence type="ECO:0000256" key="3">
    <source>
        <dbReference type="ARBA" id="ARBA00022679"/>
    </source>
</evidence>
<dbReference type="PANTHER" id="PTHR44899:SF3">
    <property type="entry name" value="SERINE_THREONINE-PROTEIN KINASE NEK1"/>
    <property type="match status" value="1"/>
</dbReference>
<feature type="region of interest" description="Disordered" evidence="10">
    <location>
        <begin position="415"/>
        <end position="441"/>
    </location>
</feature>
<accession>A0A8J2SGX2</accession>
<evidence type="ECO:0000256" key="5">
    <source>
        <dbReference type="ARBA" id="ARBA00022777"/>
    </source>
</evidence>
<sequence length="616" mass="67262">MSGFELPVLIAAGSAAASAAKPYCKKLAEKIQEFVLKRAEKEVDERVFRKGEKAEFESGLRDLAGLLESVVSNPAVDDPSVRDMLDGLGKSIKVAADAKYTEGREDALKIIDQRKNNLMLALLNVTSARVLTSAGRDGQGGIETLYTYTGIPPSKSASFLGGGAFATVHTMRNAGDKLIYAVKLTMIKGATQKGITVEKLREEAVRLHSLNHFNIVRYYAAFTFKDDFDYFAIVMEHLTGGSLLDRLEKTTGALTSDEAPDTAKWARQVASALAHMHAQRMQHRDLKPDNVLFNGAGDAKVIDLGLAIVLKKKSRVSSRGGANAVGALLYQSPEKARGGAYDEKDDVWALGCMLAGAVTGRSLEARDDKGAGLLSKDETKVKELVRESKRVSPKFGGLVAEMLKWNPRARPTAASVEESLRLGKPLSPDDVTVEETRDTPKSTNSIVKRIFGCCLADQSALAEAKAGKEKTQREAAATAEAKRRRAAAEAKAAEAERKLRDAEAKATREGRLREAAAAAEAERRRAAAAEAERRRRAAEAETNEEKRQRLVAEARAAEAERKLRVAEARAAEERRQRAAEDEAERQRRARVKAAKDEEEKRQRRAEKIDLSKLALT</sequence>
<feature type="binding site" evidence="9">
    <location>
        <position position="183"/>
    </location>
    <ligand>
        <name>ATP</name>
        <dbReference type="ChEBI" id="CHEBI:30616"/>
    </ligand>
</feature>
<comment type="catalytic activity">
    <reaction evidence="7">
        <text>L-threonyl-[protein] + ATP = O-phospho-L-threonyl-[protein] + ADP + H(+)</text>
        <dbReference type="Rhea" id="RHEA:46608"/>
        <dbReference type="Rhea" id="RHEA-COMP:11060"/>
        <dbReference type="Rhea" id="RHEA-COMP:11605"/>
        <dbReference type="ChEBI" id="CHEBI:15378"/>
        <dbReference type="ChEBI" id="CHEBI:30013"/>
        <dbReference type="ChEBI" id="CHEBI:30616"/>
        <dbReference type="ChEBI" id="CHEBI:61977"/>
        <dbReference type="ChEBI" id="CHEBI:456216"/>
        <dbReference type="EC" id="2.7.11.1"/>
    </reaction>
</comment>
<dbReference type="PANTHER" id="PTHR44899">
    <property type="entry name" value="CAMK FAMILY PROTEIN KINASE"/>
    <property type="match status" value="1"/>
</dbReference>
<keyword evidence="4 9" id="KW-0547">Nucleotide-binding</keyword>
<keyword evidence="3" id="KW-0808">Transferase</keyword>
<dbReference type="InterPro" id="IPR011009">
    <property type="entry name" value="Kinase-like_dom_sf"/>
</dbReference>
<dbReference type="InterPro" id="IPR017441">
    <property type="entry name" value="Protein_kinase_ATP_BS"/>
</dbReference>
<dbReference type="PROSITE" id="PS00108">
    <property type="entry name" value="PROTEIN_KINASE_ST"/>
    <property type="match status" value="1"/>
</dbReference>
<dbReference type="EMBL" id="CAKKNE010000003">
    <property type="protein sequence ID" value="CAH0370596.1"/>
    <property type="molecule type" value="Genomic_DNA"/>
</dbReference>
<organism evidence="12 13">
    <name type="scientific">Pelagomonas calceolata</name>
    <dbReference type="NCBI Taxonomy" id="35677"/>
    <lineage>
        <taxon>Eukaryota</taxon>
        <taxon>Sar</taxon>
        <taxon>Stramenopiles</taxon>
        <taxon>Ochrophyta</taxon>
        <taxon>Pelagophyceae</taxon>
        <taxon>Pelagomonadales</taxon>
        <taxon>Pelagomonadaceae</taxon>
        <taxon>Pelagomonas</taxon>
    </lineage>
</organism>
<dbReference type="AlphaFoldDB" id="A0A8J2SGX2"/>
<dbReference type="PROSITE" id="PS00107">
    <property type="entry name" value="PROTEIN_KINASE_ATP"/>
    <property type="match status" value="1"/>
</dbReference>
<comment type="catalytic activity">
    <reaction evidence="8">
        <text>L-seryl-[protein] + ATP = O-phospho-L-seryl-[protein] + ADP + H(+)</text>
        <dbReference type="Rhea" id="RHEA:17989"/>
        <dbReference type="Rhea" id="RHEA-COMP:9863"/>
        <dbReference type="Rhea" id="RHEA-COMP:11604"/>
        <dbReference type="ChEBI" id="CHEBI:15378"/>
        <dbReference type="ChEBI" id="CHEBI:29999"/>
        <dbReference type="ChEBI" id="CHEBI:30616"/>
        <dbReference type="ChEBI" id="CHEBI:83421"/>
        <dbReference type="ChEBI" id="CHEBI:456216"/>
        <dbReference type="EC" id="2.7.11.1"/>
    </reaction>
</comment>
<keyword evidence="6 9" id="KW-0067">ATP-binding</keyword>
<evidence type="ECO:0000313" key="13">
    <source>
        <dbReference type="Proteomes" id="UP000789595"/>
    </source>
</evidence>
<evidence type="ECO:0000256" key="7">
    <source>
        <dbReference type="ARBA" id="ARBA00047899"/>
    </source>
</evidence>
<dbReference type="Gene3D" id="1.10.510.10">
    <property type="entry name" value="Transferase(Phosphotransferase) domain 1"/>
    <property type="match status" value="1"/>
</dbReference>
<dbReference type="CDD" id="cd14014">
    <property type="entry name" value="STKc_PknB_like"/>
    <property type="match status" value="1"/>
</dbReference>
<evidence type="ECO:0000256" key="9">
    <source>
        <dbReference type="PROSITE-ProRule" id="PRU10141"/>
    </source>
</evidence>
<dbReference type="EC" id="2.7.11.1" evidence="1"/>
<dbReference type="GO" id="GO:0005524">
    <property type="term" value="F:ATP binding"/>
    <property type="evidence" value="ECO:0007669"/>
    <property type="project" value="UniProtKB-UniRule"/>
</dbReference>
<comment type="caution">
    <text evidence="12">The sequence shown here is derived from an EMBL/GenBank/DDBJ whole genome shotgun (WGS) entry which is preliminary data.</text>
</comment>
<feature type="compositionally biased region" description="Basic and acidic residues" evidence="10">
    <location>
        <begin position="593"/>
        <end position="610"/>
    </location>
</feature>
<evidence type="ECO:0000256" key="6">
    <source>
        <dbReference type="ARBA" id="ARBA00022840"/>
    </source>
</evidence>
<feature type="domain" description="Protein kinase" evidence="11">
    <location>
        <begin position="154"/>
        <end position="422"/>
    </location>
</feature>
<proteinExistence type="predicted"/>
<keyword evidence="5" id="KW-0418">Kinase</keyword>
<evidence type="ECO:0000256" key="2">
    <source>
        <dbReference type="ARBA" id="ARBA00022527"/>
    </source>
</evidence>
<dbReference type="GO" id="GO:0004674">
    <property type="term" value="F:protein serine/threonine kinase activity"/>
    <property type="evidence" value="ECO:0007669"/>
    <property type="project" value="UniProtKB-KW"/>
</dbReference>
<dbReference type="InterPro" id="IPR051131">
    <property type="entry name" value="NEK_Ser/Thr_kinase_NIMA"/>
</dbReference>
<evidence type="ECO:0000313" key="12">
    <source>
        <dbReference type="EMBL" id="CAH0370596.1"/>
    </source>
</evidence>
<dbReference type="OrthoDB" id="1668230at2759"/>
<evidence type="ECO:0000256" key="8">
    <source>
        <dbReference type="ARBA" id="ARBA00048679"/>
    </source>
</evidence>
<feature type="compositionally biased region" description="Basic and acidic residues" evidence="10">
    <location>
        <begin position="497"/>
        <end position="586"/>
    </location>
</feature>
<evidence type="ECO:0000259" key="11">
    <source>
        <dbReference type="PROSITE" id="PS50011"/>
    </source>
</evidence>
<keyword evidence="2" id="KW-0723">Serine/threonine-protein kinase</keyword>
<dbReference type="Pfam" id="PF00069">
    <property type="entry name" value="Pkinase"/>
    <property type="match status" value="1"/>
</dbReference>
<protein>
    <recommendedName>
        <fullName evidence="1">non-specific serine/threonine protein kinase</fullName>
        <ecNumber evidence="1">2.7.11.1</ecNumber>
    </recommendedName>
</protein>
<evidence type="ECO:0000256" key="4">
    <source>
        <dbReference type="ARBA" id="ARBA00022741"/>
    </source>
</evidence>
<reference evidence="12" key="1">
    <citation type="submission" date="2021-11" db="EMBL/GenBank/DDBJ databases">
        <authorList>
            <consortium name="Genoscope - CEA"/>
            <person name="William W."/>
        </authorList>
    </citation>
    <scope>NUCLEOTIDE SEQUENCE</scope>
</reference>
<dbReference type="PROSITE" id="PS50011">
    <property type="entry name" value="PROTEIN_KINASE_DOM"/>
    <property type="match status" value="1"/>
</dbReference>
<dbReference type="InterPro" id="IPR000719">
    <property type="entry name" value="Prot_kinase_dom"/>
</dbReference>
<keyword evidence="13" id="KW-1185">Reference proteome</keyword>
<evidence type="ECO:0000256" key="1">
    <source>
        <dbReference type="ARBA" id="ARBA00012513"/>
    </source>
</evidence>
<dbReference type="SMART" id="SM00220">
    <property type="entry name" value="S_TKc"/>
    <property type="match status" value="1"/>
</dbReference>
<gene>
    <name evidence="12" type="ORF">PECAL_3P04920</name>
</gene>
<name>A0A8J2SGX2_9STRA</name>
<dbReference type="InterPro" id="IPR008271">
    <property type="entry name" value="Ser/Thr_kinase_AS"/>
</dbReference>